<keyword evidence="1" id="KW-1133">Transmembrane helix</keyword>
<organism evidence="2">
    <name type="scientific">marine sediment metagenome</name>
    <dbReference type="NCBI Taxonomy" id="412755"/>
    <lineage>
        <taxon>unclassified sequences</taxon>
        <taxon>metagenomes</taxon>
        <taxon>ecological metagenomes</taxon>
    </lineage>
</organism>
<proteinExistence type="predicted"/>
<feature type="transmembrane region" description="Helical" evidence="1">
    <location>
        <begin position="32"/>
        <end position="52"/>
    </location>
</feature>
<dbReference type="EMBL" id="LAZR01025289">
    <property type="protein sequence ID" value="KKL72386.1"/>
    <property type="molecule type" value="Genomic_DNA"/>
</dbReference>
<accession>A0A0F9F1N2</accession>
<comment type="caution">
    <text evidence="2">The sequence shown here is derived from an EMBL/GenBank/DDBJ whole genome shotgun (WGS) entry which is preliminary data.</text>
</comment>
<evidence type="ECO:0000313" key="2">
    <source>
        <dbReference type="EMBL" id="KKL72386.1"/>
    </source>
</evidence>
<gene>
    <name evidence="2" type="ORF">LCGC14_2085420</name>
</gene>
<keyword evidence="1" id="KW-0472">Membrane</keyword>
<sequence>MYSWLEAIVITILLALCVAVIGFFLYKYPVYTPAILAILLFLTVVILVHEIVT</sequence>
<keyword evidence="1" id="KW-0812">Transmembrane</keyword>
<evidence type="ECO:0000256" key="1">
    <source>
        <dbReference type="SAM" id="Phobius"/>
    </source>
</evidence>
<dbReference type="AlphaFoldDB" id="A0A0F9F1N2"/>
<reference evidence="2" key="1">
    <citation type="journal article" date="2015" name="Nature">
        <title>Complex archaea that bridge the gap between prokaryotes and eukaryotes.</title>
        <authorList>
            <person name="Spang A."/>
            <person name="Saw J.H."/>
            <person name="Jorgensen S.L."/>
            <person name="Zaremba-Niedzwiedzka K."/>
            <person name="Martijn J."/>
            <person name="Lind A.E."/>
            <person name="van Eijk R."/>
            <person name="Schleper C."/>
            <person name="Guy L."/>
            <person name="Ettema T.J."/>
        </authorList>
    </citation>
    <scope>NUCLEOTIDE SEQUENCE</scope>
</reference>
<name>A0A0F9F1N2_9ZZZZ</name>
<feature type="transmembrane region" description="Helical" evidence="1">
    <location>
        <begin position="7"/>
        <end position="26"/>
    </location>
</feature>
<protein>
    <recommendedName>
        <fullName evidence="3">Citrate transporter-like domain-containing protein</fullName>
    </recommendedName>
</protein>
<evidence type="ECO:0008006" key="3">
    <source>
        <dbReference type="Google" id="ProtNLM"/>
    </source>
</evidence>